<evidence type="ECO:0000256" key="1">
    <source>
        <dbReference type="SAM" id="MobiDB-lite"/>
    </source>
</evidence>
<keyword evidence="3" id="KW-1185">Reference proteome</keyword>
<proteinExistence type="predicted"/>
<dbReference type="SUPFAM" id="SSF49785">
    <property type="entry name" value="Galactose-binding domain-like"/>
    <property type="match status" value="1"/>
</dbReference>
<comment type="caution">
    <text evidence="2">The sequence shown here is derived from an EMBL/GenBank/DDBJ whole genome shotgun (WGS) entry which is preliminary data.</text>
</comment>
<sequence length="412" mass="43087">MGDTLADESAAGPVRVFCTELGEMRRSSGRSLAGVAHDLRMSRGHLYTILNGEVKRPPDWSRVVEPLLRACGADDATVAAWRGRHQVLEQVYEQLRRHQPSPAAGVSRTRRSRSRASAAESPESGSATPGSAASGSAASGSSVADSSASGSSMAGSSTGAVPAPGEAGTEESGVDESGPSAPEPGPLEARVPRPRDSGGAVLVADRPEPAPRAARRWIFWTAQAVVVLAAFTAGMVMGRATVPEPTVTAQVSPADQCRDVRPAAGTNLLALPMVAPSGAPHSRAWWRNDPRVDDPGDDPGGFQVVARHGSEDPWDLLVVHSCNPIVRDRPYTLSFVASASVPVTVTLRVQDDKPPVYTPSLFEEIAVGPAGKQFTFGFRGAISNPASELTFQLGGHPDDFRLTVSAITLIAG</sequence>
<feature type="region of interest" description="Disordered" evidence="1">
    <location>
        <begin position="95"/>
        <end position="203"/>
    </location>
</feature>
<organism evidence="2 3">
    <name type="scientific">Actinoplanes cyaneus</name>
    <dbReference type="NCBI Taxonomy" id="52696"/>
    <lineage>
        <taxon>Bacteria</taxon>
        <taxon>Bacillati</taxon>
        <taxon>Actinomycetota</taxon>
        <taxon>Actinomycetes</taxon>
        <taxon>Micromonosporales</taxon>
        <taxon>Micromonosporaceae</taxon>
        <taxon>Actinoplanes</taxon>
    </lineage>
</organism>
<dbReference type="AlphaFoldDB" id="A0A919M5U1"/>
<dbReference type="Gene3D" id="2.60.120.260">
    <property type="entry name" value="Galactose-binding domain-like"/>
    <property type="match status" value="1"/>
</dbReference>
<gene>
    <name evidence="2" type="ORF">Acy02nite_15900</name>
</gene>
<evidence type="ECO:0000313" key="2">
    <source>
        <dbReference type="EMBL" id="GID63709.1"/>
    </source>
</evidence>
<feature type="compositionally biased region" description="Low complexity" evidence="1">
    <location>
        <begin position="115"/>
        <end position="160"/>
    </location>
</feature>
<protein>
    <submittedName>
        <fullName evidence="2">Uncharacterized protein</fullName>
    </submittedName>
</protein>
<evidence type="ECO:0000313" key="3">
    <source>
        <dbReference type="Proteomes" id="UP000619479"/>
    </source>
</evidence>
<accession>A0A919M5U1</accession>
<dbReference type="RefSeq" id="WP_203739152.1">
    <property type="nucleotide sequence ID" value="NZ_BAAAUC010000023.1"/>
</dbReference>
<dbReference type="InterPro" id="IPR008979">
    <property type="entry name" value="Galactose-bd-like_sf"/>
</dbReference>
<reference evidence="2" key="1">
    <citation type="submission" date="2021-01" db="EMBL/GenBank/DDBJ databases">
        <title>Whole genome shotgun sequence of Actinoplanes cyaneus NBRC 14990.</title>
        <authorList>
            <person name="Komaki H."/>
            <person name="Tamura T."/>
        </authorList>
    </citation>
    <scope>NUCLEOTIDE SEQUENCE</scope>
    <source>
        <strain evidence="2">NBRC 14990</strain>
    </source>
</reference>
<dbReference type="Proteomes" id="UP000619479">
    <property type="component" value="Unassembled WGS sequence"/>
</dbReference>
<name>A0A919M5U1_9ACTN</name>
<dbReference type="EMBL" id="BOMH01000013">
    <property type="protein sequence ID" value="GID63709.1"/>
    <property type="molecule type" value="Genomic_DNA"/>
</dbReference>
<dbReference type="Pfam" id="PF13560">
    <property type="entry name" value="HTH_31"/>
    <property type="match status" value="1"/>
</dbReference>